<keyword evidence="1" id="KW-0472">Membrane</keyword>
<evidence type="ECO:0000313" key="2">
    <source>
        <dbReference type="EMBL" id="OHA08105.1"/>
    </source>
</evidence>
<feature type="transmembrane region" description="Helical" evidence="1">
    <location>
        <begin position="15"/>
        <end position="37"/>
    </location>
</feature>
<evidence type="ECO:0000313" key="3">
    <source>
        <dbReference type="Proteomes" id="UP000176510"/>
    </source>
</evidence>
<proteinExistence type="predicted"/>
<keyword evidence="1" id="KW-1133">Transmembrane helix</keyword>
<feature type="transmembrane region" description="Helical" evidence="1">
    <location>
        <begin position="84"/>
        <end position="105"/>
    </location>
</feature>
<dbReference type="STRING" id="1802279.A3B34_02300"/>
<protein>
    <submittedName>
        <fullName evidence="2">Uncharacterized protein</fullName>
    </submittedName>
</protein>
<comment type="caution">
    <text evidence="2">The sequence shown here is derived from an EMBL/GenBank/DDBJ whole genome shotgun (WGS) entry which is preliminary data.</text>
</comment>
<dbReference type="Proteomes" id="UP000176510">
    <property type="component" value="Unassembled WGS sequence"/>
</dbReference>
<name>A0A1G2L8X2_9BACT</name>
<gene>
    <name evidence="2" type="ORF">A3B34_02300</name>
</gene>
<keyword evidence="1" id="KW-0812">Transmembrane</keyword>
<reference evidence="2 3" key="1">
    <citation type="journal article" date="2016" name="Nat. Commun.">
        <title>Thousands of microbial genomes shed light on interconnected biogeochemical processes in an aquifer system.</title>
        <authorList>
            <person name="Anantharaman K."/>
            <person name="Brown C.T."/>
            <person name="Hug L.A."/>
            <person name="Sharon I."/>
            <person name="Castelle C.J."/>
            <person name="Probst A.J."/>
            <person name="Thomas B.C."/>
            <person name="Singh A."/>
            <person name="Wilkins M.J."/>
            <person name="Karaoz U."/>
            <person name="Brodie E.L."/>
            <person name="Williams K.H."/>
            <person name="Hubbard S.S."/>
            <person name="Banfield J.F."/>
        </authorList>
    </citation>
    <scope>NUCLEOTIDE SEQUENCE [LARGE SCALE GENOMIC DNA]</scope>
</reference>
<accession>A0A1G2L8X2</accession>
<dbReference type="AlphaFoldDB" id="A0A1G2L8X2"/>
<evidence type="ECO:0000256" key="1">
    <source>
        <dbReference type="SAM" id="Phobius"/>
    </source>
</evidence>
<sequence>MPTFNLSELLESPPYIFLSALSSVFVVASIIYGRYFFLTTPLFLYSLIGLFWRQIIVDWQKLKGIEGSNRESIKSEENKKIIEIYHIGNALLLGVLFLVLHSYFFELIALSLVKP</sequence>
<dbReference type="EMBL" id="MHQR01000005">
    <property type="protein sequence ID" value="OHA08105.1"/>
    <property type="molecule type" value="Genomic_DNA"/>
</dbReference>
<organism evidence="2 3">
    <name type="scientific">Candidatus Sungbacteria bacterium RIFCSPLOWO2_01_FULL_54_21</name>
    <dbReference type="NCBI Taxonomy" id="1802279"/>
    <lineage>
        <taxon>Bacteria</taxon>
        <taxon>Candidatus Sungiibacteriota</taxon>
    </lineage>
</organism>